<reference evidence="2 3" key="1">
    <citation type="submission" date="2019-05" db="EMBL/GenBank/DDBJ databases">
        <title>Another draft genome of Portunus trituberculatus and its Hox gene families provides insights of decapod evolution.</title>
        <authorList>
            <person name="Jeong J.-H."/>
            <person name="Song I."/>
            <person name="Kim S."/>
            <person name="Choi T."/>
            <person name="Kim D."/>
            <person name="Ryu S."/>
            <person name="Kim W."/>
        </authorList>
    </citation>
    <scope>NUCLEOTIDE SEQUENCE [LARGE SCALE GENOMIC DNA]</scope>
    <source>
        <tissue evidence="2">Muscle</tissue>
    </source>
</reference>
<feature type="region of interest" description="Disordered" evidence="1">
    <location>
        <begin position="1"/>
        <end position="23"/>
    </location>
</feature>
<evidence type="ECO:0000313" key="3">
    <source>
        <dbReference type="Proteomes" id="UP000324222"/>
    </source>
</evidence>
<proteinExistence type="predicted"/>
<evidence type="ECO:0000313" key="2">
    <source>
        <dbReference type="EMBL" id="MPC67819.1"/>
    </source>
</evidence>
<organism evidence="2 3">
    <name type="scientific">Portunus trituberculatus</name>
    <name type="common">Swimming crab</name>
    <name type="synonym">Neptunus trituberculatus</name>
    <dbReference type="NCBI Taxonomy" id="210409"/>
    <lineage>
        <taxon>Eukaryota</taxon>
        <taxon>Metazoa</taxon>
        <taxon>Ecdysozoa</taxon>
        <taxon>Arthropoda</taxon>
        <taxon>Crustacea</taxon>
        <taxon>Multicrustacea</taxon>
        <taxon>Malacostraca</taxon>
        <taxon>Eumalacostraca</taxon>
        <taxon>Eucarida</taxon>
        <taxon>Decapoda</taxon>
        <taxon>Pleocyemata</taxon>
        <taxon>Brachyura</taxon>
        <taxon>Eubrachyura</taxon>
        <taxon>Portunoidea</taxon>
        <taxon>Portunidae</taxon>
        <taxon>Portuninae</taxon>
        <taxon>Portunus</taxon>
    </lineage>
</organism>
<feature type="compositionally biased region" description="Polar residues" evidence="1">
    <location>
        <begin position="11"/>
        <end position="23"/>
    </location>
</feature>
<dbReference type="Proteomes" id="UP000324222">
    <property type="component" value="Unassembled WGS sequence"/>
</dbReference>
<comment type="caution">
    <text evidence="2">The sequence shown here is derived from an EMBL/GenBank/DDBJ whole genome shotgun (WGS) entry which is preliminary data.</text>
</comment>
<name>A0A5B7HDD7_PORTR</name>
<dbReference type="AlphaFoldDB" id="A0A5B7HDD7"/>
<accession>A0A5B7HDD7</accession>
<gene>
    <name evidence="2" type="ORF">E2C01_062005</name>
</gene>
<keyword evidence="3" id="KW-1185">Reference proteome</keyword>
<sequence>MIFATFPYNPQPDTLTAQPGNTPIPTNNSLSLYKLGSVTQLPFYLTQLVVRSGGASPMHSLTQPR</sequence>
<dbReference type="EMBL" id="VSRR010026818">
    <property type="protein sequence ID" value="MPC67819.1"/>
    <property type="molecule type" value="Genomic_DNA"/>
</dbReference>
<protein>
    <submittedName>
        <fullName evidence="2">Uncharacterized protein</fullName>
    </submittedName>
</protein>
<evidence type="ECO:0000256" key="1">
    <source>
        <dbReference type="SAM" id="MobiDB-lite"/>
    </source>
</evidence>